<sequence length="253" mass="29887">MQRIELFLNIYKCKQFVASDLQKLKNDVSQAADKLHCTKEYLETDRKDVCLQFMEIMQKMRRNELLMLHLLEVGSHNATANGKTAQSDTPQSMPLKELQNDHPSKMHLTDYSKSPFAARSKAKDMHFYDFDADITEEDFETIPKYLKGRMQLSELVTFLQKEVIKCFEEKYTLMYKHRKAVTNQHDLTAWKNYNSMQANFPDYKFITQDDLSHKSGKALDKKSYSKLQMLRHLHILQEVRSEGTVYFLWTYSK</sequence>
<reference evidence="4" key="2">
    <citation type="submission" date="2020-05" db="UniProtKB">
        <authorList>
            <consortium name="EnsemblMetazoa"/>
        </authorList>
    </citation>
    <scope>IDENTIFICATION</scope>
    <source>
        <strain evidence="4">Epiroticus2</strain>
    </source>
</reference>
<keyword evidence="5" id="KW-1185">Reference proteome</keyword>
<dbReference type="GO" id="GO:0005876">
    <property type="term" value="C:spindle microtubule"/>
    <property type="evidence" value="ECO:0007669"/>
    <property type="project" value="TreeGrafter"/>
</dbReference>
<dbReference type="GO" id="GO:0051301">
    <property type="term" value="P:cell division"/>
    <property type="evidence" value="ECO:0007669"/>
    <property type="project" value="InterPro"/>
</dbReference>
<dbReference type="Gene3D" id="1.10.10.1890">
    <property type="entry name" value="Ska1 microtubule binding domain-like"/>
    <property type="match status" value="1"/>
</dbReference>
<organism evidence="4 5">
    <name type="scientific">Anopheles epiroticus</name>
    <dbReference type="NCBI Taxonomy" id="199890"/>
    <lineage>
        <taxon>Eukaryota</taxon>
        <taxon>Metazoa</taxon>
        <taxon>Ecdysozoa</taxon>
        <taxon>Arthropoda</taxon>
        <taxon>Hexapoda</taxon>
        <taxon>Insecta</taxon>
        <taxon>Pterygota</taxon>
        <taxon>Neoptera</taxon>
        <taxon>Endopterygota</taxon>
        <taxon>Diptera</taxon>
        <taxon>Nematocera</taxon>
        <taxon>Culicoidea</taxon>
        <taxon>Culicidae</taxon>
        <taxon>Anophelinae</taxon>
        <taxon>Anopheles</taxon>
    </lineage>
</organism>
<dbReference type="GO" id="GO:0008017">
    <property type="term" value="F:microtubule binding"/>
    <property type="evidence" value="ECO:0007669"/>
    <property type="project" value="InterPro"/>
</dbReference>
<dbReference type="PANTHER" id="PTHR28573">
    <property type="entry name" value="SPINDLE AND KINETOCHORE-ASSOCIATED PROTEIN 1"/>
    <property type="match status" value="1"/>
</dbReference>
<name>A0A182PDX1_9DIPT</name>
<dbReference type="PANTHER" id="PTHR28573:SF1">
    <property type="entry name" value="SPINDLE AND KINETOCHORE-ASSOCIATED PROTEIN 1"/>
    <property type="match status" value="1"/>
</dbReference>
<dbReference type="VEuPathDB" id="VectorBase:AEPI005126"/>
<dbReference type="GO" id="GO:0031110">
    <property type="term" value="P:regulation of microtubule polymerization or depolymerization"/>
    <property type="evidence" value="ECO:0007669"/>
    <property type="project" value="TreeGrafter"/>
</dbReference>
<dbReference type="GO" id="GO:0007059">
    <property type="term" value="P:chromosome segregation"/>
    <property type="evidence" value="ECO:0007669"/>
    <property type="project" value="InterPro"/>
</dbReference>
<dbReference type="InterPro" id="IPR042031">
    <property type="entry name" value="SKA1_MBD_sf"/>
</dbReference>
<proteinExistence type="inferred from homology"/>
<dbReference type="STRING" id="199890.A0A182PDX1"/>
<comment type="similarity">
    <text evidence="1">Belongs to the SKA1 family.</text>
</comment>
<dbReference type="AlphaFoldDB" id="A0A182PDX1"/>
<protein>
    <recommendedName>
        <fullName evidence="2">SKA complex subunit 1</fullName>
    </recommendedName>
    <alternativeName>
        <fullName evidence="3">Spindle and kinetochore-associated protein 1</fullName>
    </alternativeName>
</protein>
<evidence type="ECO:0000256" key="2">
    <source>
        <dbReference type="ARBA" id="ARBA00047182"/>
    </source>
</evidence>
<dbReference type="Proteomes" id="UP000075885">
    <property type="component" value="Unassembled WGS sequence"/>
</dbReference>
<reference evidence="5" key="1">
    <citation type="submission" date="2013-03" db="EMBL/GenBank/DDBJ databases">
        <title>The Genome Sequence of Anopheles epiroticus epiroticus2.</title>
        <authorList>
            <consortium name="The Broad Institute Genomics Platform"/>
            <person name="Neafsey D.E."/>
            <person name="Howell P."/>
            <person name="Walker B."/>
            <person name="Young S.K."/>
            <person name="Zeng Q."/>
            <person name="Gargeya S."/>
            <person name="Fitzgerald M."/>
            <person name="Haas B."/>
            <person name="Abouelleil A."/>
            <person name="Allen A.W."/>
            <person name="Alvarado L."/>
            <person name="Arachchi H.M."/>
            <person name="Berlin A.M."/>
            <person name="Chapman S.B."/>
            <person name="Gainer-Dewar J."/>
            <person name="Goldberg J."/>
            <person name="Griggs A."/>
            <person name="Gujja S."/>
            <person name="Hansen M."/>
            <person name="Howarth C."/>
            <person name="Imamovic A."/>
            <person name="Ireland A."/>
            <person name="Larimer J."/>
            <person name="McCowan C."/>
            <person name="Murphy C."/>
            <person name="Pearson M."/>
            <person name="Poon T.W."/>
            <person name="Priest M."/>
            <person name="Roberts A."/>
            <person name="Saif S."/>
            <person name="Shea T."/>
            <person name="Sisk P."/>
            <person name="Sykes S."/>
            <person name="Wortman J."/>
            <person name="Nusbaum C."/>
            <person name="Birren B."/>
        </authorList>
    </citation>
    <scope>NUCLEOTIDE SEQUENCE [LARGE SCALE GENOMIC DNA]</scope>
    <source>
        <strain evidence="5">Epiroticus2</strain>
    </source>
</reference>
<evidence type="ECO:0000256" key="1">
    <source>
        <dbReference type="ARBA" id="ARBA00006836"/>
    </source>
</evidence>
<evidence type="ECO:0000313" key="5">
    <source>
        <dbReference type="Proteomes" id="UP000075885"/>
    </source>
</evidence>
<dbReference type="GO" id="GO:0000278">
    <property type="term" value="P:mitotic cell cycle"/>
    <property type="evidence" value="ECO:0007669"/>
    <property type="project" value="TreeGrafter"/>
</dbReference>
<dbReference type="InterPro" id="IPR009829">
    <property type="entry name" value="SKA1"/>
</dbReference>
<dbReference type="GO" id="GO:0000940">
    <property type="term" value="C:outer kinetochore"/>
    <property type="evidence" value="ECO:0007669"/>
    <property type="project" value="TreeGrafter"/>
</dbReference>
<evidence type="ECO:0000256" key="3">
    <source>
        <dbReference type="ARBA" id="ARBA00047202"/>
    </source>
</evidence>
<accession>A0A182PDX1</accession>
<dbReference type="Pfam" id="PF07160">
    <property type="entry name" value="SKA1"/>
    <property type="match status" value="1"/>
</dbReference>
<evidence type="ECO:0000313" key="4">
    <source>
        <dbReference type="EnsemblMetazoa" id="AEPI005126-PA"/>
    </source>
</evidence>
<dbReference type="GO" id="GO:0072686">
    <property type="term" value="C:mitotic spindle"/>
    <property type="evidence" value="ECO:0007669"/>
    <property type="project" value="TreeGrafter"/>
</dbReference>
<dbReference type="EnsemblMetazoa" id="AEPI005126-RA">
    <property type="protein sequence ID" value="AEPI005126-PA"/>
    <property type="gene ID" value="AEPI005126"/>
</dbReference>